<sequence>MSRKGWGKGRWGYPPRFRRYFSNRPCHTWPPLLHTPLFITFLTGVAVSEIQHAKMTPSLAKASELPSPFSSHNPTPLSSDPSAPVSLFQALQTISDLLNASVLKTEAIFAFALNESVRRHLITPCRKRLYQSCQQPYYQPALDSPYDERAAAACVHQLLCKILLSAPPLSFPQALDEIQRTVTPLPPTDLAFQVLSKIWNDLVVLLRSHIHQWFTAAIVEDPLHQFFISEESEPAVVPARLPQFISPAVANRLLFVGNVRKCRIVIAKERREPLDNPGNIGALGEILTNPISAELEIEAASFRWREEAAERLSQMLPFRRIRNRIILLRQYLLLGDSAFWRSFFDELRAKPSLLTSRDLEPRERQHVERSISEILSYTFDDFVNENAALAEKSPHWDSILKLHVTAAGDIVPQFTLGFAESRVLASKASVYCDVFAIAFNVRRVGCELRDTYANIKLLEHQLKKSSSLKIRRERTACLVRTRELRRRMAIFLGGFEWYLQVEVLQPKINRLLTLLDNHLRENTQPSPPRKPFFDVIYSTHEALMDDIFSQCFVGQSQINARLNGIFASCFSLSDFVQGLTVDALQQNSFTDTLRAFEQSFSRNVGLLVRLLSHMRQNGNDECVIRVRLVVIETLPVVHLYFFYV</sequence>
<evidence type="ECO:0000259" key="7">
    <source>
        <dbReference type="Pfam" id="PF04130"/>
    </source>
</evidence>
<dbReference type="Pfam" id="PF04130">
    <property type="entry name" value="GCP_C_terminal"/>
    <property type="match status" value="1"/>
</dbReference>
<feature type="domain" description="Gamma tubulin complex component C-terminal" evidence="7">
    <location>
        <begin position="323"/>
        <end position="618"/>
    </location>
</feature>
<dbReference type="GO" id="GO:0007020">
    <property type="term" value="P:microtubule nucleation"/>
    <property type="evidence" value="ECO:0007669"/>
    <property type="project" value="InterPro"/>
</dbReference>
<dbReference type="GO" id="GO:0000922">
    <property type="term" value="C:spindle pole"/>
    <property type="evidence" value="ECO:0007669"/>
    <property type="project" value="InterPro"/>
</dbReference>
<comment type="similarity">
    <text evidence="2 6">Belongs to the TUBGCP family.</text>
</comment>
<dbReference type="GO" id="GO:0051321">
    <property type="term" value="P:meiotic cell cycle"/>
    <property type="evidence" value="ECO:0007669"/>
    <property type="project" value="TreeGrafter"/>
</dbReference>
<evidence type="ECO:0000256" key="6">
    <source>
        <dbReference type="RuleBase" id="RU363050"/>
    </source>
</evidence>
<dbReference type="STRING" id="2769.R7Q7H6"/>
<dbReference type="EMBL" id="HG001658">
    <property type="protein sequence ID" value="CDF33788.1"/>
    <property type="molecule type" value="Genomic_DNA"/>
</dbReference>
<dbReference type="InterPro" id="IPR042241">
    <property type="entry name" value="GCP_C_sf"/>
</dbReference>
<dbReference type="RefSeq" id="XP_005713607.1">
    <property type="nucleotide sequence ID" value="XM_005713550.1"/>
</dbReference>
<dbReference type="GO" id="GO:0051011">
    <property type="term" value="F:microtubule minus-end binding"/>
    <property type="evidence" value="ECO:0007669"/>
    <property type="project" value="TreeGrafter"/>
</dbReference>
<evidence type="ECO:0000256" key="5">
    <source>
        <dbReference type="ARBA" id="ARBA00023212"/>
    </source>
</evidence>
<evidence type="ECO:0000256" key="4">
    <source>
        <dbReference type="ARBA" id="ARBA00022701"/>
    </source>
</evidence>
<evidence type="ECO:0000256" key="2">
    <source>
        <dbReference type="ARBA" id="ARBA00010337"/>
    </source>
</evidence>
<dbReference type="GO" id="GO:0043015">
    <property type="term" value="F:gamma-tubulin binding"/>
    <property type="evidence" value="ECO:0007669"/>
    <property type="project" value="InterPro"/>
</dbReference>
<dbReference type="GO" id="GO:0000930">
    <property type="term" value="C:gamma-tubulin complex"/>
    <property type="evidence" value="ECO:0007669"/>
    <property type="project" value="TreeGrafter"/>
</dbReference>
<dbReference type="Gramene" id="CDF33788">
    <property type="protein sequence ID" value="CDF33788"/>
    <property type="gene ID" value="CHC_T00002400001"/>
</dbReference>
<dbReference type="GeneID" id="17321361"/>
<keyword evidence="3 6" id="KW-0963">Cytoplasm</keyword>
<evidence type="ECO:0000313" key="8">
    <source>
        <dbReference type="EMBL" id="CDF33788.1"/>
    </source>
</evidence>
<keyword evidence="9" id="KW-1185">Reference proteome</keyword>
<evidence type="ECO:0000256" key="1">
    <source>
        <dbReference type="ARBA" id="ARBA00004267"/>
    </source>
</evidence>
<dbReference type="InterPro" id="IPR007259">
    <property type="entry name" value="GCP"/>
</dbReference>
<name>R7Q7H6_CHOCR</name>
<gene>
    <name evidence="8" type="ORF">CHC_T00002400001</name>
</gene>
<dbReference type="GO" id="GO:0051225">
    <property type="term" value="P:spindle assembly"/>
    <property type="evidence" value="ECO:0007669"/>
    <property type="project" value="TreeGrafter"/>
</dbReference>
<comment type="subcellular location">
    <subcellularLocation>
        <location evidence="1 6">Cytoplasm</location>
        <location evidence="1 6">Cytoskeleton</location>
        <location evidence="1 6">Microtubule organizing center</location>
    </subcellularLocation>
</comment>
<accession>R7Q7H6</accession>
<organism evidence="8 9">
    <name type="scientific">Chondrus crispus</name>
    <name type="common">Carrageen Irish moss</name>
    <name type="synonym">Polymorpha crispa</name>
    <dbReference type="NCBI Taxonomy" id="2769"/>
    <lineage>
        <taxon>Eukaryota</taxon>
        <taxon>Rhodophyta</taxon>
        <taxon>Florideophyceae</taxon>
        <taxon>Rhodymeniophycidae</taxon>
        <taxon>Gigartinales</taxon>
        <taxon>Gigartinaceae</taxon>
        <taxon>Chondrus</taxon>
    </lineage>
</organism>
<evidence type="ECO:0000256" key="3">
    <source>
        <dbReference type="ARBA" id="ARBA00022490"/>
    </source>
</evidence>
<dbReference type="Gene3D" id="1.20.120.1900">
    <property type="entry name" value="Gamma-tubulin complex, C-terminal domain"/>
    <property type="match status" value="1"/>
</dbReference>
<dbReference type="GO" id="GO:0000278">
    <property type="term" value="P:mitotic cell cycle"/>
    <property type="evidence" value="ECO:0007669"/>
    <property type="project" value="TreeGrafter"/>
</dbReference>
<dbReference type="PANTHER" id="PTHR19302">
    <property type="entry name" value="GAMMA TUBULIN COMPLEX PROTEIN"/>
    <property type="match status" value="1"/>
</dbReference>
<keyword evidence="5 6" id="KW-0206">Cytoskeleton</keyword>
<keyword evidence="4 6" id="KW-0493">Microtubule</keyword>
<reference evidence="9" key="1">
    <citation type="journal article" date="2013" name="Proc. Natl. Acad. Sci. U.S.A.">
        <title>Genome structure and metabolic features in the red seaweed Chondrus crispus shed light on evolution of the Archaeplastida.</title>
        <authorList>
            <person name="Collen J."/>
            <person name="Porcel B."/>
            <person name="Carre W."/>
            <person name="Ball S.G."/>
            <person name="Chaparro C."/>
            <person name="Tonon T."/>
            <person name="Barbeyron T."/>
            <person name="Michel G."/>
            <person name="Noel B."/>
            <person name="Valentin K."/>
            <person name="Elias M."/>
            <person name="Artiguenave F."/>
            <person name="Arun A."/>
            <person name="Aury J.M."/>
            <person name="Barbosa-Neto J.F."/>
            <person name="Bothwell J.H."/>
            <person name="Bouget F.Y."/>
            <person name="Brillet L."/>
            <person name="Cabello-Hurtado F."/>
            <person name="Capella-Gutierrez S."/>
            <person name="Charrier B."/>
            <person name="Cladiere L."/>
            <person name="Cock J.M."/>
            <person name="Coelho S.M."/>
            <person name="Colleoni C."/>
            <person name="Czjzek M."/>
            <person name="Da Silva C."/>
            <person name="Delage L."/>
            <person name="Denoeud F."/>
            <person name="Deschamps P."/>
            <person name="Dittami S.M."/>
            <person name="Gabaldon T."/>
            <person name="Gachon C.M."/>
            <person name="Groisillier A."/>
            <person name="Herve C."/>
            <person name="Jabbari K."/>
            <person name="Katinka M."/>
            <person name="Kloareg B."/>
            <person name="Kowalczyk N."/>
            <person name="Labadie K."/>
            <person name="Leblanc C."/>
            <person name="Lopez P.J."/>
            <person name="McLachlan D.H."/>
            <person name="Meslet-Cladiere L."/>
            <person name="Moustafa A."/>
            <person name="Nehr Z."/>
            <person name="Nyvall Collen P."/>
            <person name="Panaud O."/>
            <person name="Partensky F."/>
            <person name="Poulain J."/>
            <person name="Rensing S.A."/>
            <person name="Rousvoal S."/>
            <person name="Samson G."/>
            <person name="Symeonidi A."/>
            <person name="Weissenbach J."/>
            <person name="Zambounis A."/>
            <person name="Wincker P."/>
            <person name="Boyen C."/>
        </authorList>
    </citation>
    <scope>NUCLEOTIDE SEQUENCE [LARGE SCALE GENOMIC DNA]</scope>
    <source>
        <strain evidence="9">cv. Stackhouse</strain>
    </source>
</reference>
<evidence type="ECO:0000313" key="9">
    <source>
        <dbReference type="Proteomes" id="UP000012073"/>
    </source>
</evidence>
<dbReference type="AlphaFoldDB" id="R7Q7H6"/>
<dbReference type="KEGG" id="ccp:CHC_T00002400001"/>
<protein>
    <recommendedName>
        <fullName evidence="6">Spindle pole body component</fullName>
    </recommendedName>
</protein>
<dbReference type="GO" id="GO:0005874">
    <property type="term" value="C:microtubule"/>
    <property type="evidence" value="ECO:0007669"/>
    <property type="project" value="UniProtKB-KW"/>
</dbReference>
<dbReference type="PANTHER" id="PTHR19302:SF27">
    <property type="entry name" value="GAMMA-TUBULIN COMPLEX COMPONENT 4"/>
    <property type="match status" value="1"/>
</dbReference>
<dbReference type="InterPro" id="IPR040457">
    <property type="entry name" value="GCP_C"/>
</dbReference>
<dbReference type="Proteomes" id="UP000012073">
    <property type="component" value="Unassembled WGS sequence"/>
</dbReference>
<dbReference type="OrthoDB" id="78652at2759"/>
<dbReference type="GO" id="GO:0031122">
    <property type="term" value="P:cytoplasmic microtubule organization"/>
    <property type="evidence" value="ECO:0007669"/>
    <property type="project" value="TreeGrafter"/>
</dbReference>
<proteinExistence type="inferred from homology"/>